<evidence type="ECO:0000256" key="1">
    <source>
        <dbReference type="SAM" id="Phobius"/>
    </source>
</evidence>
<dbReference type="Proteomes" id="UP000011866">
    <property type="component" value="Chromosome"/>
</dbReference>
<feature type="transmembrane region" description="Helical" evidence="1">
    <location>
        <begin position="67"/>
        <end position="84"/>
    </location>
</feature>
<protein>
    <submittedName>
        <fullName evidence="2">Uncharacterized protein</fullName>
    </submittedName>
</protein>
<keyword evidence="1" id="KW-0812">Transmembrane</keyword>
<dbReference type="HOGENOM" id="CLU_1204312_0_0_6"/>
<evidence type="ECO:0000313" key="3">
    <source>
        <dbReference type="Proteomes" id="UP000011866"/>
    </source>
</evidence>
<gene>
    <name evidence="2" type="ORF">TOL_2753</name>
</gene>
<evidence type="ECO:0000313" key="2">
    <source>
        <dbReference type="EMBL" id="CCU73149.1"/>
    </source>
</evidence>
<organism evidence="2 3">
    <name type="scientific">Thalassolituus oleivorans MIL-1</name>
    <dbReference type="NCBI Taxonomy" id="1298593"/>
    <lineage>
        <taxon>Bacteria</taxon>
        <taxon>Pseudomonadati</taxon>
        <taxon>Pseudomonadota</taxon>
        <taxon>Gammaproteobacteria</taxon>
        <taxon>Oceanospirillales</taxon>
        <taxon>Oceanospirillaceae</taxon>
        <taxon>Thalassolituus</taxon>
    </lineage>
</organism>
<keyword evidence="1" id="KW-1133">Transmembrane helix</keyword>
<feature type="transmembrane region" description="Helical" evidence="1">
    <location>
        <begin position="202"/>
        <end position="221"/>
    </location>
</feature>
<accession>M5DUE1</accession>
<proteinExistence type="predicted"/>
<sequence length="230" mass="26997">MTSTLIFDKIEQLKIDIDSDDGLKVKRKYVFGASFMLVILGVLGGKVTEVNIGIAKFESLNLKALEFFLIFWVFACLIRYYGYAKNHQRKIKNILHMRLLKDPYFLKVCQYSDEASGLIYDYAPSDFYSLEIGCNNNGYSESTYISRFPMCREISYIWSIDGIFEPDAKVVNIWLDIGKREYIKVIFLELKYKFFRFLDREYLDIYGAYIFSIVALMAYVFRDFISAFIN</sequence>
<feature type="transmembrane region" description="Helical" evidence="1">
    <location>
        <begin position="29"/>
        <end position="47"/>
    </location>
</feature>
<name>M5DUE1_9GAMM</name>
<reference evidence="2 3" key="1">
    <citation type="journal article" date="2013" name="Genome Announc.">
        <title>Genome Sequence of Thalassolituus oleivorans MIL-1 (DSM 14913T).</title>
        <authorList>
            <person name="Golyshin P.N."/>
            <person name="Werner J."/>
            <person name="Chernikova T.N."/>
            <person name="Tran H."/>
            <person name="Ferrer M."/>
            <person name="Yakimov M.M."/>
            <person name="Teeling H."/>
            <person name="Golyshina O.V."/>
        </authorList>
    </citation>
    <scope>NUCLEOTIDE SEQUENCE [LARGE SCALE GENOMIC DNA]</scope>
    <source>
        <strain evidence="2 3">MIL-1</strain>
    </source>
</reference>
<dbReference type="KEGG" id="tol:TOL_2753"/>
<keyword evidence="1" id="KW-0472">Membrane</keyword>
<keyword evidence="3" id="KW-1185">Reference proteome</keyword>
<dbReference type="EMBL" id="HF680312">
    <property type="protein sequence ID" value="CCU73149.1"/>
    <property type="molecule type" value="Genomic_DNA"/>
</dbReference>
<dbReference type="AlphaFoldDB" id="M5DUE1"/>
<dbReference type="GeneID" id="79177516"/>
<dbReference type="RefSeq" id="WP_015487864.1">
    <property type="nucleotide sequence ID" value="NC_020888.1"/>
</dbReference>
<dbReference type="eggNOG" id="ENOG502ZWU5">
    <property type="taxonomic scope" value="Bacteria"/>
</dbReference>